<proteinExistence type="predicted"/>
<sequence>MTDGEMMARMLGGLETSGQPHGIELTAVRFPELASAQAFTDQCEQHGLSVVVRRRPLMSDSQWEELLREVGMPGDEDVPSREEFRDWHVDAAANLILTEETVANIWDVLAGRRRSSADIFVQ</sequence>
<evidence type="ECO:0000313" key="2">
    <source>
        <dbReference type="Proteomes" id="UP000241167"/>
    </source>
</evidence>
<dbReference type="RefSeq" id="WP_106513769.1">
    <property type="nucleotide sequence ID" value="NZ_PXYI01000004.1"/>
</dbReference>
<comment type="caution">
    <text evidence="1">The sequence shown here is derived from an EMBL/GenBank/DDBJ whole genome shotgun (WGS) entry which is preliminary data.</text>
</comment>
<protein>
    <submittedName>
        <fullName evidence="1">Uncharacterized protein</fullName>
    </submittedName>
</protein>
<dbReference type="OrthoDB" id="9887494at2"/>
<organism evidence="1 2">
    <name type="scientific">Allosphingosinicella deserti</name>
    <dbReference type="NCBI Taxonomy" id="2116704"/>
    <lineage>
        <taxon>Bacteria</taxon>
        <taxon>Pseudomonadati</taxon>
        <taxon>Pseudomonadota</taxon>
        <taxon>Alphaproteobacteria</taxon>
        <taxon>Sphingomonadales</taxon>
        <taxon>Sphingomonadaceae</taxon>
        <taxon>Allosphingosinicella</taxon>
    </lineage>
</organism>
<reference evidence="1 2" key="1">
    <citation type="submission" date="2018-03" db="EMBL/GenBank/DDBJ databases">
        <title>The draft genome of Sphingosinicella sp. GL-C-18.</title>
        <authorList>
            <person name="Liu L."/>
            <person name="Li L."/>
            <person name="Liang L."/>
            <person name="Zhang X."/>
            <person name="Wang T."/>
        </authorList>
    </citation>
    <scope>NUCLEOTIDE SEQUENCE [LARGE SCALE GENOMIC DNA]</scope>
    <source>
        <strain evidence="1 2">GL-C-18</strain>
    </source>
</reference>
<dbReference type="AlphaFoldDB" id="A0A2P7QPJ7"/>
<dbReference type="EMBL" id="PXYI01000004">
    <property type="protein sequence ID" value="PSJ39874.1"/>
    <property type="molecule type" value="Genomic_DNA"/>
</dbReference>
<gene>
    <name evidence="1" type="ORF">C7I55_15060</name>
</gene>
<name>A0A2P7QPJ7_9SPHN</name>
<evidence type="ECO:0000313" key="1">
    <source>
        <dbReference type="EMBL" id="PSJ39874.1"/>
    </source>
</evidence>
<dbReference type="Proteomes" id="UP000241167">
    <property type="component" value="Unassembled WGS sequence"/>
</dbReference>
<accession>A0A2P7QPJ7</accession>
<keyword evidence="2" id="KW-1185">Reference proteome</keyword>